<proteinExistence type="predicted"/>
<dbReference type="SUPFAM" id="SSF47095">
    <property type="entry name" value="HMG-box"/>
    <property type="match status" value="1"/>
</dbReference>
<evidence type="ECO:0000256" key="4">
    <source>
        <dbReference type="SAM" id="MobiDB-lite"/>
    </source>
</evidence>
<feature type="compositionally biased region" description="Basic residues" evidence="4">
    <location>
        <begin position="166"/>
        <end position="177"/>
    </location>
</feature>
<evidence type="ECO:0000313" key="6">
    <source>
        <dbReference type="EMBL" id="KAH9836308.1"/>
    </source>
</evidence>
<evidence type="ECO:0000256" key="1">
    <source>
        <dbReference type="ARBA" id="ARBA00023125"/>
    </source>
</evidence>
<feature type="region of interest" description="Disordered" evidence="4">
    <location>
        <begin position="166"/>
        <end position="189"/>
    </location>
</feature>
<dbReference type="GeneID" id="72008235"/>
<dbReference type="Gene3D" id="1.10.30.10">
    <property type="entry name" value="High mobility group box domain"/>
    <property type="match status" value="1"/>
</dbReference>
<protein>
    <recommendedName>
        <fullName evidence="5">HMG box domain-containing protein</fullName>
    </recommendedName>
</protein>
<feature type="region of interest" description="Disordered" evidence="4">
    <location>
        <begin position="68"/>
        <end position="94"/>
    </location>
</feature>
<evidence type="ECO:0000259" key="5">
    <source>
        <dbReference type="PROSITE" id="PS50118"/>
    </source>
</evidence>
<feature type="region of interest" description="Disordered" evidence="4">
    <location>
        <begin position="442"/>
        <end position="465"/>
    </location>
</feature>
<sequence>MPVSRVNLRDGARRRSSLAAGIPYFKPGRNASPELSSPNVTFAPNVTPITYNIEDDLFDGILPPVSPSTLFPPSQSPPPESKRTSGKRRSLGHIPRPPNAFMLFRADFVRKKHIPGSIETSHISLSKIIGNVWRELPYEDKQYWVLEAKRAKAEHKLQYPNYKFRPIHNKDKKKARDAKKPPVPTPVSEDIDRRAGAVAQMMLGGKKGEELASAVRAWEARNTNAPDISFGHADPAGIPLFNPMPLYAGHRRSSSVPLPPYTQIAVPSIPFLVNSYAGGSRAPSPVGHISGISRGFLGQRRSSSVQPVASQSWAFSDAVWDQPQQLQSYSLHQVPSPLPEPDHSLFQSEYLTQGSNVLSGQAAQKDFSNYALNHSHHAEVSPLEGIPPISTDFSQSAMSYSASTAGELYSATTYSTAPSPVSAYPCGDYSQDSYVSAGVDPLDQAPWPPSGSSSTFSGSPALTDHSLADGVVAPQPLHPSQHVQLEMQEWSQMEAAQAQEAIDQQTAQSFEEIVSSLEADPQVHAADGYDMFAAQGYAAVAAPGDAFPAYDDMGMGINMDMAGF</sequence>
<dbReference type="SMART" id="SM00398">
    <property type="entry name" value="HMG"/>
    <property type="match status" value="1"/>
</dbReference>
<dbReference type="PANTHER" id="PTHR45789">
    <property type="entry name" value="FI18025P1"/>
    <property type="match status" value="1"/>
</dbReference>
<dbReference type="RefSeq" id="XP_047778593.1">
    <property type="nucleotide sequence ID" value="XM_047927503.1"/>
</dbReference>
<name>A0ABQ8KEZ6_9APHY</name>
<organism evidence="6 7">
    <name type="scientific">Rhodofomes roseus</name>
    <dbReference type="NCBI Taxonomy" id="34475"/>
    <lineage>
        <taxon>Eukaryota</taxon>
        <taxon>Fungi</taxon>
        <taxon>Dikarya</taxon>
        <taxon>Basidiomycota</taxon>
        <taxon>Agaricomycotina</taxon>
        <taxon>Agaricomycetes</taxon>
        <taxon>Polyporales</taxon>
        <taxon>Rhodofomes</taxon>
    </lineage>
</organism>
<feature type="DNA-binding region" description="HMG box" evidence="3">
    <location>
        <begin position="94"/>
        <end position="163"/>
    </location>
</feature>
<keyword evidence="7" id="KW-1185">Reference proteome</keyword>
<dbReference type="InterPro" id="IPR051356">
    <property type="entry name" value="SOX/SOX-like_TF"/>
</dbReference>
<dbReference type="InterPro" id="IPR036910">
    <property type="entry name" value="HMG_box_dom_sf"/>
</dbReference>
<feature type="compositionally biased region" description="Low complexity" evidence="4">
    <location>
        <begin position="450"/>
        <end position="460"/>
    </location>
</feature>
<dbReference type="Pfam" id="PF00505">
    <property type="entry name" value="HMG_box"/>
    <property type="match status" value="1"/>
</dbReference>
<accession>A0ABQ8KEZ6</accession>
<keyword evidence="2 3" id="KW-0539">Nucleus</keyword>
<dbReference type="InterPro" id="IPR009071">
    <property type="entry name" value="HMG_box_dom"/>
</dbReference>
<evidence type="ECO:0000256" key="2">
    <source>
        <dbReference type="ARBA" id="ARBA00023242"/>
    </source>
</evidence>
<evidence type="ECO:0000313" key="7">
    <source>
        <dbReference type="Proteomes" id="UP000814176"/>
    </source>
</evidence>
<reference evidence="6 7" key="1">
    <citation type="journal article" date="2021" name="Environ. Microbiol.">
        <title>Gene family expansions and transcriptome signatures uncover fungal adaptations to wood decay.</title>
        <authorList>
            <person name="Hage H."/>
            <person name="Miyauchi S."/>
            <person name="Viragh M."/>
            <person name="Drula E."/>
            <person name="Min B."/>
            <person name="Chaduli D."/>
            <person name="Navarro D."/>
            <person name="Favel A."/>
            <person name="Norest M."/>
            <person name="Lesage-Meessen L."/>
            <person name="Balint B."/>
            <person name="Merenyi Z."/>
            <person name="de Eugenio L."/>
            <person name="Morin E."/>
            <person name="Martinez A.T."/>
            <person name="Baldrian P."/>
            <person name="Stursova M."/>
            <person name="Martinez M.J."/>
            <person name="Novotny C."/>
            <person name="Magnuson J.K."/>
            <person name="Spatafora J.W."/>
            <person name="Maurice S."/>
            <person name="Pangilinan J."/>
            <person name="Andreopoulos W."/>
            <person name="LaButti K."/>
            <person name="Hundley H."/>
            <person name="Na H."/>
            <person name="Kuo A."/>
            <person name="Barry K."/>
            <person name="Lipzen A."/>
            <person name="Henrissat B."/>
            <person name="Riley R."/>
            <person name="Ahrendt S."/>
            <person name="Nagy L.G."/>
            <person name="Grigoriev I.V."/>
            <person name="Martin F."/>
            <person name="Rosso M.N."/>
        </authorList>
    </citation>
    <scope>NUCLEOTIDE SEQUENCE [LARGE SCALE GENOMIC DNA]</scope>
    <source>
        <strain evidence="6 7">CIRM-BRFM 1785</strain>
    </source>
</reference>
<evidence type="ECO:0000256" key="3">
    <source>
        <dbReference type="PROSITE-ProRule" id="PRU00267"/>
    </source>
</evidence>
<gene>
    <name evidence="6" type="ORF">C8Q71DRAFT_858296</name>
</gene>
<dbReference type="Proteomes" id="UP000814176">
    <property type="component" value="Unassembled WGS sequence"/>
</dbReference>
<feature type="domain" description="HMG box" evidence="5">
    <location>
        <begin position="94"/>
        <end position="163"/>
    </location>
</feature>
<dbReference type="EMBL" id="JADCUA010000011">
    <property type="protein sequence ID" value="KAH9836308.1"/>
    <property type="molecule type" value="Genomic_DNA"/>
</dbReference>
<dbReference type="PANTHER" id="PTHR45789:SF2">
    <property type="entry name" value="FI18025P1"/>
    <property type="match status" value="1"/>
</dbReference>
<dbReference type="CDD" id="cd01389">
    <property type="entry name" value="HMG-box_ROX1-like"/>
    <property type="match status" value="1"/>
</dbReference>
<keyword evidence="1 3" id="KW-0238">DNA-binding</keyword>
<comment type="caution">
    <text evidence="6">The sequence shown here is derived from an EMBL/GenBank/DDBJ whole genome shotgun (WGS) entry which is preliminary data.</text>
</comment>
<dbReference type="PROSITE" id="PS50118">
    <property type="entry name" value="HMG_BOX_2"/>
    <property type="match status" value="1"/>
</dbReference>